<name>A0A2S6ZBJ4_9XANT</name>
<sequence length="88" mass="9963">MGARLGLTDLVVDVDSRKNDHAFFDALNRQLDNGGRAAFLHDMLARDSRREFRCRSSPSRRVMPRARALRRSSFGLSFSRPTPNSAPM</sequence>
<evidence type="ECO:0000313" key="1">
    <source>
        <dbReference type="EMBL" id="PPT83896.1"/>
    </source>
</evidence>
<evidence type="ECO:0000313" key="2">
    <source>
        <dbReference type="Proteomes" id="UP000239898"/>
    </source>
</evidence>
<comment type="caution">
    <text evidence="1">The sequence shown here is derived from an EMBL/GenBank/DDBJ whole genome shotgun (WGS) entry which is preliminary data.</text>
</comment>
<accession>A0A2S6ZBJ4</accession>
<proteinExistence type="predicted"/>
<dbReference type="EMBL" id="MIGX01000112">
    <property type="protein sequence ID" value="PPT83896.1"/>
    <property type="molecule type" value="Genomic_DNA"/>
</dbReference>
<dbReference type="Proteomes" id="UP000239898">
    <property type="component" value="Unassembled WGS sequence"/>
</dbReference>
<gene>
    <name evidence="1" type="ORF">XthCFBP4691_16595</name>
</gene>
<organism evidence="1 2">
    <name type="scientific">Xanthomonas theicola</name>
    <dbReference type="NCBI Taxonomy" id="56464"/>
    <lineage>
        <taxon>Bacteria</taxon>
        <taxon>Pseudomonadati</taxon>
        <taxon>Pseudomonadota</taxon>
        <taxon>Gammaproteobacteria</taxon>
        <taxon>Lysobacterales</taxon>
        <taxon>Lysobacteraceae</taxon>
        <taxon>Xanthomonas</taxon>
    </lineage>
</organism>
<protein>
    <submittedName>
        <fullName evidence="1">Uncharacterized protein</fullName>
    </submittedName>
</protein>
<reference evidence="1 2" key="1">
    <citation type="submission" date="2016-08" db="EMBL/GenBank/DDBJ databases">
        <title>Evolution of the type three secretion system and type three effector repertoires in Xanthomonas.</title>
        <authorList>
            <person name="Merda D."/>
            <person name="Briand M."/>
            <person name="Bosis E."/>
            <person name="Rousseau C."/>
            <person name="Portier P."/>
            <person name="Jacques M.-A."/>
            <person name="Fischer-Le Saux M."/>
        </authorList>
    </citation>
    <scope>NUCLEOTIDE SEQUENCE [LARGE SCALE GENOMIC DNA]</scope>
    <source>
        <strain evidence="1 2">CFBP 4691</strain>
    </source>
</reference>
<keyword evidence="2" id="KW-1185">Reference proteome</keyword>
<dbReference type="AlphaFoldDB" id="A0A2S6ZBJ4"/>